<dbReference type="InterPro" id="IPR029062">
    <property type="entry name" value="Class_I_gatase-like"/>
</dbReference>
<sequence>MTVPKIAVVGMWANSVSGLRFSGNSVATALLQSVVRAGGEPVTLFAESPLAPLDRLAGFDGVLIPGGNDIKPEMYGQEAGSDTKVADYEYQDEFERDILAAALKLGLPTLAVCRGFQMLNVMHGGTLMQDLPPEHEMHRNGLHDVDIAADSRLASVLNEHDQIRVSSYHHQAVDQIGAGLRAVARAQDGIVEALEPVDSIKPVVAIQWHPEDNAATDQQQQALFDWLVTTANMQSDRMQV</sequence>
<dbReference type="EMBL" id="BAAAMN010000010">
    <property type="protein sequence ID" value="GAA2029459.1"/>
    <property type="molecule type" value="Genomic_DNA"/>
</dbReference>
<dbReference type="CDD" id="cd01745">
    <property type="entry name" value="GATase1_2"/>
    <property type="match status" value="1"/>
</dbReference>
<name>A0ABP5FM13_9MICC</name>
<dbReference type="RefSeq" id="WP_343956179.1">
    <property type="nucleotide sequence ID" value="NZ_BAAAMN010000010.1"/>
</dbReference>
<accession>A0ABP5FM13</accession>
<evidence type="ECO:0000313" key="1">
    <source>
        <dbReference type="EMBL" id="GAA2029459.1"/>
    </source>
</evidence>
<dbReference type="SUPFAM" id="SSF52317">
    <property type="entry name" value="Class I glutamine amidotransferase-like"/>
    <property type="match status" value="1"/>
</dbReference>
<keyword evidence="2" id="KW-1185">Reference proteome</keyword>
<dbReference type="PROSITE" id="PS51273">
    <property type="entry name" value="GATASE_TYPE_1"/>
    <property type="match status" value="1"/>
</dbReference>
<evidence type="ECO:0000313" key="2">
    <source>
        <dbReference type="Proteomes" id="UP001501461"/>
    </source>
</evidence>
<gene>
    <name evidence="1" type="ORF">GCM10009720_06710</name>
</gene>
<proteinExistence type="predicted"/>
<reference evidence="2" key="1">
    <citation type="journal article" date="2019" name="Int. J. Syst. Evol. Microbiol.">
        <title>The Global Catalogue of Microorganisms (GCM) 10K type strain sequencing project: providing services to taxonomists for standard genome sequencing and annotation.</title>
        <authorList>
            <consortium name="The Broad Institute Genomics Platform"/>
            <consortium name="The Broad Institute Genome Sequencing Center for Infectious Disease"/>
            <person name="Wu L."/>
            <person name="Ma J."/>
        </authorList>
    </citation>
    <scope>NUCLEOTIDE SEQUENCE [LARGE SCALE GENOMIC DNA]</scope>
    <source>
        <strain evidence="2">JCM 13595</strain>
    </source>
</reference>
<dbReference type="Pfam" id="PF07722">
    <property type="entry name" value="Peptidase_C26"/>
    <property type="match status" value="1"/>
</dbReference>
<protein>
    <submittedName>
        <fullName evidence="1">Gamma-glutamyl-gamma-aminobutyrate hydrolase family protein</fullName>
    </submittedName>
</protein>
<keyword evidence="1" id="KW-0378">Hydrolase</keyword>
<dbReference type="PANTHER" id="PTHR43235">
    <property type="entry name" value="GLUTAMINE AMIDOTRANSFERASE PB2B2.05-RELATED"/>
    <property type="match status" value="1"/>
</dbReference>
<dbReference type="Gene3D" id="3.40.50.880">
    <property type="match status" value="1"/>
</dbReference>
<dbReference type="GO" id="GO:0016787">
    <property type="term" value="F:hydrolase activity"/>
    <property type="evidence" value="ECO:0007669"/>
    <property type="project" value="UniProtKB-KW"/>
</dbReference>
<organism evidence="1 2">
    <name type="scientific">Yaniella flava</name>
    <dbReference type="NCBI Taxonomy" id="287930"/>
    <lineage>
        <taxon>Bacteria</taxon>
        <taxon>Bacillati</taxon>
        <taxon>Actinomycetota</taxon>
        <taxon>Actinomycetes</taxon>
        <taxon>Micrococcales</taxon>
        <taxon>Micrococcaceae</taxon>
        <taxon>Yaniella</taxon>
    </lineage>
</organism>
<dbReference type="InterPro" id="IPR044668">
    <property type="entry name" value="PuuD-like"/>
</dbReference>
<dbReference type="InterPro" id="IPR011697">
    <property type="entry name" value="Peptidase_C26"/>
</dbReference>
<dbReference type="Proteomes" id="UP001501461">
    <property type="component" value="Unassembled WGS sequence"/>
</dbReference>
<comment type="caution">
    <text evidence="1">The sequence shown here is derived from an EMBL/GenBank/DDBJ whole genome shotgun (WGS) entry which is preliminary data.</text>
</comment>
<dbReference type="PANTHER" id="PTHR43235:SF1">
    <property type="entry name" value="GLUTAMINE AMIDOTRANSFERASE PB2B2.05-RELATED"/>
    <property type="match status" value="1"/>
</dbReference>